<dbReference type="Pfam" id="PF13519">
    <property type="entry name" value="VWA_2"/>
    <property type="match status" value="1"/>
</dbReference>
<dbReference type="PRINTS" id="PR00453">
    <property type="entry name" value="VWFADOMAIN"/>
</dbReference>
<evidence type="ECO:0000256" key="5">
    <source>
        <dbReference type="SAM" id="Phobius"/>
    </source>
</evidence>
<evidence type="ECO:0000256" key="3">
    <source>
        <dbReference type="ARBA" id="ARBA00022989"/>
    </source>
</evidence>
<protein>
    <recommendedName>
        <fullName evidence="6">VWFA domain-containing protein</fullName>
    </recommendedName>
</protein>
<dbReference type="InterPro" id="IPR024163">
    <property type="entry name" value="Aerotolerance_reg_N"/>
</dbReference>
<evidence type="ECO:0000256" key="4">
    <source>
        <dbReference type="ARBA" id="ARBA00023136"/>
    </source>
</evidence>
<organism evidence="7">
    <name type="scientific">hydrothermal vent metagenome</name>
    <dbReference type="NCBI Taxonomy" id="652676"/>
    <lineage>
        <taxon>unclassified sequences</taxon>
        <taxon>metagenomes</taxon>
        <taxon>ecological metagenomes</taxon>
    </lineage>
</organism>
<feature type="transmembrane region" description="Helical" evidence="5">
    <location>
        <begin position="56"/>
        <end position="73"/>
    </location>
</feature>
<keyword evidence="2 5" id="KW-0812">Transmembrane</keyword>
<name>A0A3B1BKG3_9ZZZZ</name>
<dbReference type="PROSITE" id="PS50234">
    <property type="entry name" value="VWFA"/>
    <property type="match status" value="1"/>
</dbReference>
<keyword evidence="4 5" id="KW-0472">Membrane</keyword>
<accession>A0A3B1BKG3</accession>
<dbReference type="EMBL" id="UOGA01000137">
    <property type="protein sequence ID" value="VAX18786.1"/>
    <property type="molecule type" value="Genomic_DNA"/>
</dbReference>
<dbReference type="AlphaFoldDB" id="A0A3B1BKG3"/>
<sequence>MRFHDPVWAWGFLALPVIIALAWWGVSRGAASMRVFLSNHTAPRLVDQKIYRRRKIGVALLTLALAALIIALIRPQYGIKPVQVKRSGIDIMILLDTSKSMNARDVKPSRFERAQIEMGKIVAALEGNRIGLISFAGSSFVECPLTTDIATVKLFLNTIRVGSIPVPGTAIGKALEDAAKAFEASKAKTKAVILVTDGENLSGEVKIAAKKAAEKGLTVFPIGIGTVAGAPIPELDENGDITGYKKNKGGETIISRLDSETLREVAEITGGVMISSSGGGLDIAGLMERLKNMEKTDITSQEYTEYEERYQWFVLAALVPLLLEFFLVSGRKNDVGRESS</sequence>
<keyword evidence="1" id="KW-1003">Cell membrane</keyword>
<reference evidence="7" key="1">
    <citation type="submission" date="2018-06" db="EMBL/GenBank/DDBJ databases">
        <authorList>
            <person name="Zhirakovskaya E."/>
        </authorList>
    </citation>
    <scope>NUCLEOTIDE SEQUENCE</scope>
</reference>
<evidence type="ECO:0000259" key="6">
    <source>
        <dbReference type="PROSITE" id="PS50234"/>
    </source>
</evidence>
<dbReference type="InterPro" id="IPR036465">
    <property type="entry name" value="vWFA_dom_sf"/>
</dbReference>
<feature type="transmembrane region" description="Helical" evidence="5">
    <location>
        <begin position="6"/>
        <end position="26"/>
    </location>
</feature>
<dbReference type="SUPFAM" id="SSF53300">
    <property type="entry name" value="vWA-like"/>
    <property type="match status" value="1"/>
</dbReference>
<gene>
    <name evidence="7" type="ORF">MNBD_NITROSPINAE04-2485</name>
</gene>
<evidence type="ECO:0000313" key="7">
    <source>
        <dbReference type="EMBL" id="VAX18786.1"/>
    </source>
</evidence>
<dbReference type="SMART" id="SM00327">
    <property type="entry name" value="VWA"/>
    <property type="match status" value="1"/>
</dbReference>
<evidence type="ECO:0000256" key="1">
    <source>
        <dbReference type="ARBA" id="ARBA00022475"/>
    </source>
</evidence>
<dbReference type="PANTHER" id="PTHR22550:SF5">
    <property type="entry name" value="LEUCINE ZIPPER PROTEIN 4"/>
    <property type="match status" value="1"/>
</dbReference>
<proteinExistence type="predicted"/>
<keyword evidence="3 5" id="KW-1133">Transmembrane helix</keyword>
<dbReference type="Gene3D" id="3.40.50.410">
    <property type="entry name" value="von Willebrand factor, type A domain"/>
    <property type="match status" value="1"/>
</dbReference>
<dbReference type="Pfam" id="PF07584">
    <property type="entry name" value="BatA"/>
    <property type="match status" value="1"/>
</dbReference>
<dbReference type="InterPro" id="IPR050768">
    <property type="entry name" value="UPF0353/GerABKA_families"/>
</dbReference>
<feature type="domain" description="VWFA" evidence="6">
    <location>
        <begin position="90"/>
        <end position="272"/>
    </location>
</feature>
<dbReference type="PANTHER" id="PTHR22550">
    <property type="entry name" value="SPORE GERMINATION PROTEIN"/>
    <property type="match status" value="1"/>
</dbReference>
<evidence type="ECO:0000256" key="2">
    <source>
        <dbReference type="ARBA" id="ARBA00022692"/>
    </source>
</evidence>
<dbReference type="InterPro" id="IPR002035">
    <property type="entry name" value="VWF_A"/>
</dbReference>